<dbReference type="GO" id="GO:0005886">
    <property type="term" value="C:plasma membrane"/>
    <property type="evidence" value="ECO:0007669"/>
    <property type="project" value="UniProtKB-SubCell"/>
</dbReference>
<keyword evidence="3 6" id="KW-0812">Transmembrane</keyword>
<dbReference type="PANTHER" id="PTHR36115">
    <property type="entry name" value="PROLINE-RICH ANTIGEN HOMOLOG-RELATED"/>
    <property type="match status" value="1"/>
</dbReference>
<keyword evidence="5 6" id="KW-0472">Membrane</keyword>
<evidence type="ECO:0000313" key="8">
    <source>
        <dbReference type="EMBL" id="KGF27188.1"/>
    </source>
</evidence>
<protein>
    <recommendedName>
        <fullName evidence="7">RDD domain-containing protein</fullName>
    </recommendedName>
</protein>
<dbReference type="EMBL" id="JRNI01000067">
    <property type="protein sequence ID" value="KGF27188.1"/>
    <property type="molecule type" value="Genomic_DNA"/>
</dbReference>
<evidence type="ECO:0000256" key="4">
    <source>
        <dbReference type="ARBA" id="ARBA00022989"/>
    </source>
</evidence>
<organism evidence="8 9">
    <name type="scientific">Oligella urethralis DNF00040</name>
    <dbReference type="NCBI Taxonomy" id="1401065"/>
    <lineage>
        <taxon>Bacteria</taxon>
        <taxon>Pseudomonadati</taxon>
        <taxon>Pseudomonadota</taxon>
        <taxon>Betaproteobacteria</taxon>
        <taxon>Burkholderiales</taxon>
        <taxon>Alcaligenaceae</taxon>
        <taxon>Oligella</taxon>
    </lineage>
</organism>
<feature type="transmembrane region" description="Helical" evidence="6">
    <location>
        <begin position="111"/>
        <end position="129"/>
    </location>
</feature>
<evidence type="ECO:0000313" key="9">
    <source>
        <dbReference type="Proteomes" id="UP000029629"/>
    </source>
</evidence>
<gene>
    <name evidence="8" type="ORF">HMPREF2130_10115</name>
</gene>
<evidence type="ECO:0000256" key="2">
    <source>
        <dbReference type="ARBA" id="ARBA00022475"/>
    </source>
</evidence>
<dbReference type="Pfam" id="PF06271">
    <property type="entry name" value="RDD"/>
    <property type="match status" value="1"/>
</dbReference>
<evidence type="ECO:0000256" key="5">
    <source>
        <dbReference type="ARBA" id="ARBA00023136"/>
    </source>
</evidence>
<evidence type="ECO:0000256" key="3">
    <source>
        <dbReference type="ARBA" id="ARBA00022692"/>
    </source>
</evidence>
<comment type="subcellular location">
    <subcellularLocation>
        <location evidence="1">Cell membrane</location>
        <topology evidence="1">Multi-pass membrane protein</topology>
    </subcellularLocation>
</comment>
<feature type="domain" description="RDD" evidence="7">
    <location>
        <begin position="32"/>
        <end position="170"/>
    </location>
</feature>
<proteinExistence type="predicted"/>
<evidence type="ECO:0000256" key="1">
    <source>
        <dbReference type="ARBA" id="ARBA00004651"/>
    </source>
</evidence>
<accession>A0A095YXR8</accession>
<dbReference type="InterPro" id="IPR010432">
    <property type="entry name" value="RDD"/>
</dbReference>
<feature type="transmembrane region" description="Helical" evidence="6">
    <location>
        <begin position="28"/>
        <end position="50"/>
    </location>
</feature>
<comment type="caution">
    <text evidence="8">The sequence shown here is derived from an EMBL/GenBank/DDBJ whole genome shotgun (WGS) entry which is preliminary data.</text>
</comment>
<dbReference type="InterPro" id="IPR051791">
    <property type="entry name" value="Pra-immunoreactive"/>
</dbReference>
<dbReference type="RefSeq" id="WP_036560594.1">
    <property type="nucleotide sequence ID" value="NZ_JRNI01000067.1"/>
</dbReference>
<reference evidence="8 9" key="1">
    <citation type="submission" date="2014-07" db="EMBL/GenBank/DDBJ databases">
        <authorList>
            <person name="McCorrison J."/>
            <person name="Sanka R."/>
            <person name="Torralba M."/>
            <person name="Gillis M."/>
            <person name="Haft D.H."/>
            <person name="Methe B."/>
            <person name="Sutton G."/>
            <person name="Nelson K.E."/>
        </authorList>
    </citation>
    <scope>NUCLEOTIDE SEQUENCE [LARGE SCALE GENOMIC DNA]</scope>
    <source>
        <strain evidence="8 9">DNF00040</strain>
    </source>
</reference>
<dbReference type="OrthoDB" id="5298807at2"/>
<evidence type="ECO:0000259" key="7">
    <source>
        <dbReference type="Pfam" id="PF06271"/>
    </source>
</evidence>
<evidence type="ECO:0000256" key="6">
    <source>
        <dbReference type="SAM" id="Phobius"/>
    </source>
</evidence>
<feature type="transmembrane region" description="Helical" evidence="6">
    <location>
        <begin position="135"/>
        <end position="154"/>
    </location>
</feature>
<sequence length="179" mass="20826">MTENKLSPHADVTVTTATTDRYPRRLKLFASMMYEGMLLFGLIFVGAYIFDTLTQSHEAERLMWQRQLALFLLLGAYFLLSWFRRGQTVAMKAWGIVLHNKRQPRLTWLQAIARYVLMWVLPLSGAFIVQQIALALGWNSISMFIIFCPFLNLVPTLFRRDRQMLHDVLVGTELINNKK</sequence>
<keyword evidence="2" id="KW-1003">Cell membrane</keyword>
<keyword evidence="9" id="KW-1185">Reference proteome</keyword>
<dbReference type="Proteomes" id="UP000029629">
    <property type="component" value="Unassembled WGS sequence"/>
</dbReference>
<dbReference type="AlphaFoldDB" id="A0A095YXR8"/>
<feature type="transmembrane region" description="Helical" evidence="6">
    <location>
        <begin position="62"/>
        <end position="83"/>
    </location>
</feature>
<keyword evidence="4 6" id="KW-1133">Transmembrane helix</keyword>
<name>A0A095YXR8_9BURK</name>
<dbReference type="eggNOG" id="COG1714">
    <property type="taxonomic scope" value="Bacteria"/>
</dbReference>